<name>A0ABV0MU13_9TELE</name>
<gene>
    <name evidence="1" type="ORF">GOODEAATRI_021084</name>
</gene>
<evidence type="ECO:0008006" key="3">
    <source>
        <dbReference type="Google" id="ProtNLM"/>
    </source>
</evidence>
<evidence type="ECO:0000313" key="1">
    <source>
        <dbReference type="EMBL" id="MEQ2162562.1"/>
    </source>
</evidence>
<proteinExistence type="predicted"/>
<organism evidence="1 2">
    <name type="scientific">Goodea atripinnis</name>
    <dbReference type="NCBI Taxonomy" id="208336"/>
    <lineage>
        <taxon>Eukaryota</taxon>
        <taxon>Metazoa</taxon>
        <taxon>Chordata</taxon>
        <taxon>Craniata</taxon>
        <taxon>Vertebrata</taxon>
        <taxon>Euteleostomi</taxon>
        <taxon>Actinopterygii</taxon>
        <taxon>Neopterygii</taxon>
        <taxon>Teleostei</taxon>
        <taxon>Neoteleostei</taxon>
        <taxon>Acanthomorphata</taxon>
        <taxon>Ovalentaria</taxon>
        <taxon>Atherinomorphae</taxon>
        <taxon>Cyprinodontiformes</taxon>
        <taxon>Goodeidae</taxon>
        <taxon>Goodea</taxon>
    </lineage>
</organism>
<keyword evidence="2" id="KW-1185">Reference proteome</keyword>
<dbReference type="EMBL" id="JAHRIO010012016">
    <property type="protein sequence ID" value="MEQ2162562.1"/>
    <property type="molecule type" value="Genomic_DNA"/>
</dbReference>
<comment type="caution">
    <text evidence="1">The sequence shown here is derived from an EMBL/GenBank/DDBJ whole genome shotgun (WGS) entry which is preliminary data.</text>
</comment>
<reference evidence="1 2" key="1">
    <citation type="submission" date="2021-06" db="EMBL/GenBank/DDBJ databases">
        <authorList>
            <person name="Palmer J.M."/>
        </authorList>
    </citation>
    <scope>NUCLEOTIDE SEQUENCE [LARGE SCALE GENOMIC DNA]</scope>
    <source>
        <strain evidence="1 2">GA_2019</strain>
        <tissue evidence="1">Muscle</tissue>
    </source>
</reference>
<dbReference type="Proteomes" id="UP001476798">
    <property type="component" value="Unassembled WGS sequence"/>
</dbReference>
<accession>A0ABV0MU13</accession>
<sequence>MFGWWYYILVLKWHKHHPESSTFCLVSPQNIFLKVWRIFVFFLFSNGFQLETVPWRPFLPSAAFVENVVHCSLLESKKKPIETHSRLIDVSDLIYHLFLNFFRSKHDVLLYCLCLLFGQQCFIVLELSH</sequence>
<protein>
    <recommendedName>
        <fullName evidence="3">Maturase K</fullName>
    </recommendedName>
</protein>
<evidence type="ECO:0000313" key="2">
    <source>
        <dbReference type="Proteomes" id="UP001476798"/>
    </source>
</evidence>